<dbReference type="Gene3D" id="1.10.10.1150">
    <property type="entry name" value="Coenzyme PQQ synthesis protein D (PqqD)"/>
    <property type="match status" value="1"/>
</dbReference>
<dbReference type="Pfam" id="PF05402">
    <property type="entry name" value="PqqD"/>
    <property type="match status" value="1"/>
</dbReference>
<protein>
    <recommendedName>
        <fullName evidence="3">PqqD family protein</fullName>
    </recommendedName>
</protein>
<comment type="caution">
    <text evidence="1">The sequence shown here is derived from an EMBL/GenBank/DDBJ whole genome shotgun (WGS) entry which is preliminary data.</text>
</comment>
<evidence type="ECO:0008006" key="3">
    <source>
        <dbReference type="Google" id="ProtNLM"/>
    </source>
</evidence>
<dbReference type="InterPro" id="IPR008792">
    <property type="entry name" value="PQQD"/>
</dbReference>
<evidence type="ECO:0000313" key="2">
    <source>
        <dbReference type="Proteomes" id="UP001183648"/>
    </source>
</evidence>
<name>A0ABU2BUR9_9ACTN</name>
<keyword evidence="2" id="KW-1185">Reference proteome</keyword>
<dbReference type="EMBL" id="JAVDYG010000001">
    <property type="protein sequence ID" value="MDR7362001.1"/>
    <property type="molecule type" value="Genomic_DNA"/>
</dbReference>
<dbReference type="InterPro" id="IPR041881">
    <property type="entry name" value="PqqD_sf"/>
</dbReference>
<dbReference type="Proteomes" id="UP001183648">
    <property type="component" value="Unassembled WGS sequence"/>
</dbReference>
<organism evidence="1 2">
    <name type="scientific">Nocardioides marmoribigeumensis</name>
    <dbReference type="NCBI Taxonomy" id="433649"/>
    <lineage>
        <taxon>Bacteria</taxon>
        <taxon>Bacillati</taxon>
        <taxon>Actinomycetota</taxon>
        <taxon>Actinomycetes</taxon>
        <taxon>Propionibacteriales</taxon>
        <taxon>Nocardioidaceae</taxon>
        <taxon>Nocardioides</taxon>
    </lineage>
</organism>
<reference evidence="1 2" key="1">
    <citation type="submission" date="2023-07" db="EMBL/GenBank/DDBJ databases">
        <title>Sequencing the genomes of 1000 actinobacteria strains.</title>
        <authorList>
            <person name="Klenk H.-P."/>
        </authorList>
    </citation>
    <scope>NUCLEOTIDE SEQUENCE [LARGE SCALE GENOMIC DNA]</scope>
    <source>
        <strain evidence="1 2">DSM 19426</strain>
    </source>
</reference>
<proteinExistence type="predicted"/>
<gene>
    <name evidence="1" type="ORF">J2S63_001554</name>
</gene>
<sequence length="92" mass="10081">MTVWRRGASVAYVDREGRSALLDLDHLDHPPFVLEGSAAEIWQRIDGVRDHTAIVAELVDLYAEEEAVIGPSVHAFLEDLASRGLIEGVTDA</sequence>
<accession>A0ABU2BUR9</accession>
<evidence type="ECO:0000313" key="1">
    <source>
        <dbReference type="EMBL" id="MDR7362001.1"/>
    </source>
</evidence>